<dbReference type="EMBL" id="NGMM01000002">
    <property type="protein sequence ID" value="OTP17522.1"/>
    <property type="molecule type" value="Genomic_DNA"/>
</dbReference>
<accession>A0A242K8P6</accession>
<evidence type="ECO:0000259" key="2">
    <source>
        <dbReference type="Pfam" id="PF00149"/>
    </source>
</evidence>
<dbReference type="Gene3D" id="3.60.21.10">
    <property type="match status" value="1"/>
</dbReference>
<dbReference type="RefSeq" id="WP_086348723.1">
    <property type="nucleotide sequence ID" value="NZ_CP147247.1"/>
</dbReference>
<dbReference type="PIRSF" id="PIRSF033091">
    <property type="entry name" value="Pesterase_YhaO"/>
    <property type="match status" value="1"/>
</dbReference>
<dbReference type="OrthoDB" id="9773856at2"/>
<dbReference type="CDD" id="cd00840">
    <property type="entry name" value="MPP_Mre11_N"/>
    <property type="match status" value="1"/>
</dbReference>
<dbReference type="InterPro" id="IPR029052">
    <property type="entry name" value="Metallo-depent_PP-like"/>
</dbReference>
<dbReference type="PANTHER" id="PTHR30337">
    <property type="entry name" value="COMPONENT OF ATP-DEPENDENT DSDNA EXONUCLEASE"/>
    <property type="match status" value="1"/>
</dbReference>
<reference evidence="4" key="2">
    <citation type="submission" date="2017-05" db="EMBL/GenBank/DDBJ databases">
        <authorList>
            <consortium name="The Broad Institute Genomics Platform"/>
            <consortium name="The Broad Institute Genomic Center for Infectious Diseases"/>
            <person name="Earl A."/>
            <person name="Manson A."/>
            <person name="Schwartman J."/>
            <person name="Gilmore M."/>
            <person name="Abouelleil A."/>
            <person name="Cao P."/>
            <person name="Chapman S."/>
            <person name="Cusick C."/>
            <person name="Shea T."/>
            <person name="Young S."/>
            <person name="Neafsey D."/>
            <person name="Nusbaum C."/>
            <person name="Birren B."/>
        </authorList>
    </citation>
    <scope>NUCLEOTIDE SEQUENCE</scope>
    <source>
        <strain evidence="4">9E7_DIV0242</strain>
    </source>
</reference>
<gene>
    <name evidence="3" type="ORF">A5888_001660</name>
    <name evidence="4" type="ORF">A5888_002897</name>
</gene>
<evidence type="ECO:0000313" key="5">
    <source>
        <dbReference type="Proteomes" id="UP000195141"/>
    </source>
</evidence>
<proteinExistence type="predicted"/>
<dbReference type="AlphaFoldDB" id="A0A242K8P6"/>
<dbReference type="PANTHER" id="PTHR30337:SF7">
    <property type="entry name" value="PHOSPHOESTERASE"/>
    <property type="match status" value="1"/>
</dbReference>
<evidence type="ECO:0000313" key="3">
    <source>
        <dbReference type="EMBL" id="OTP17522.1"/>
    </source>
</evidence>
<keyword evidence="1" id="KW-0378">Hydrolase</keyword>
<sequence>MKLLHSADLHLDRSFEGLKAFPEQVGQKLQDVNKRVLHNLIDTALKNQVDAVIFAGDTFHQSQTSIQTQAYFFEGLERLIKEDIHVMISFGNHDYYSAERYWFDFPEQVFLFEQEDVETHYFVTRNNERVAVSGFSYLHPWIEENKLSEFPRRASEADIHIGIYHGELSTNRDSRYAPFALSEMKALGYDYWALGHIHKPEVLSADPLIVYPGTPQGHTKKEIGVQGVGVVNLGNGPATIRFEETAEVYWEKTRYSLKEYRTKKEALTFLEKGLFDEATHRQTFLLKEIVLTDIEQLGEAFQIACTNGEILSYLQKKTAETGRLFVFQLSTKGESSFQKIPIRASAQLLEQLEKNYLQPEIFAEAAKELLQQPQFSKMQPIDALWREKCIERADQHIKEYFMIKEDQ</sequence>
<protein>
    <submittedName>
        <fullName evidence="4">DNA repair protein SbcD/Mre11</fullName>
    </submittedName>
</protein>
<reference evidence="4" key="3">
    <citation type="submission" date="2024-03" db="EMBL/GenBank/DDBJ databases">
        <title>The Genome Sequence of Enterococcus sp. DIV0242b.</title>
        <authorList>
            <consortium name="The Broad Institute Genomics Platform"/>
            <consortium name="The Broad Institute Microbial Omics Core"/>
            <consortium name="The Broad Institute Genomic Center for Infectious Diseases"/>
            <person name="Earl A."/>
            <person name="Manson A."/>
            <person name="Gilmore M."/>
            <person name="Schwartman J."/>
            <person name="Shea T."/>
            <person name="Abouelleil A."/>
            <person name="Cao P."/>
            <person name="Chapman S."/>
            <person name="Cusick C."/>
            <person name="Young S."/>
            <person name="Neafsey D."/>
            <person name="Nusbaum C."/>
            <person name="Birren B."/>
        </authorList>
    </citation>
    <scope>NUCLEOTIDE SEQUENCE</scope>
    <source>
        <strain evidence="4">9E7_DIV0242</strain>
    </source>
</reference>
<dbReference type="InterPro" id="IPR014576">
    <property type="entry name" value="Pesterase_YhaO"/>
</dbReference>
<dbReference type="EMBL" id="CP147247">
    <property type="protein sequence ID" value="WYJ91129.1"/>
    <property type="molecule type" value="Genomic_DNA"/>
</dbReference>
<dbReference type="SUPFAM" id="SSF56300">
    <property type="entry name" value="Metallo-dependent phosphatases"/>
    <property type="match status" value="1"/>
</dbReference>
<reference evidence="3" key="1">
    <citation type="submission" date="2017-05" db="EMBL/GenBank/DDBJ databases">
        <title>The Genome Sequence of Enterococcus sp. 9E7_DIV0242.</title>
        <authorList>
            <consortium name="The Broad Institute Genomics Platform"/>
            <consortium name="The Broad Institute Genomic Center for Infectious Diseases"/>
            <person name="Earl A."/>
            <person name="Manson A."/>
            <person name="Schwartman J."/>
            <person name="Gilmore M."/>
            <person name="Abouelleil A."/>
            <person name="Cao P."/>
            <person name="Chapman S."/>
            <person name="Cusick C."/>
            <person name="Shea T."/>
            <person name="Young S."/>
            <person name="Neafsey D."/>
            <person name="Nusbaum C."/>
            <person name="Birren B."/>
        </authorList>
    </citation>
    <scope>NUCLEOTIDE SEQUENCE [LARGE SCALE GENOMIC DNA]</scope>
    <source>
        <strain evidence="3">9E7_DIV0242</strain>
    </source>
</reference>
<dbReference type="GO" id="GO:0016787">
    <property type="term" value="F:hydrolase activity"/>
    <property type="evidence" value="ECO:0007669"/>
    <property type="project" value="UniProtKB-KW"/>
</dbReference>
<dbReference type="InterPro" id="IPR050535">
    <property type="entry name" value="DNA_Repair-Maintenance_Comp"/>
</dbReference>
<feature type="domain" description="Calcineurin-like phosphoesterase" evidence="2">
    <location>
        <begin position="1"/>
        <end position="200"/>
    </location>
</feature>
<keyword evidence="5" id="KW-1185">Reference proteome</keyword>
<evidence type="ECO:0000313" key="4">
    <source>
        <dbReference type="EMBL" id="WYJ91129.1"/>
    </source>
</evidence>
<dbReference type="Pfam" id="PF00149">
    <property type="entry name" value="Metallophos"/>
    <property type="match status" value="1"/>
</dbReference>
<dbReference type="InterPro" id="IPR004843">
    <property type="entry name" value="Calcineurin-like_PHP"/>
</dbReference>
<name>A0A242K8P6_9ENTE</name>
<evidence type="ECO:0000256" key="1">
    <source>
        <dbReference type="ARBA" id="ARBA00022801"/>
    </source>
</evidence>
<dbReference type="Proteomes" id="UP000195141">
    <property type="component" value="Chromosome"/>
</dbReference>
<organism evidence="3">
    <name type="scientific">Candidatus Enterococcus clewellii</name>
    <dbReference type="NCBI Taxonomy" id="1834193"/>
    <lineage>
        <taxon>Bacteria</taxon>
        <taxon>Bacillati</taxon>
        <taxon>Bacillota</taxon>
        <taxon>Bacilli</taxon>
        <taxon>Lactobacillales</taxon>
        <taxon>Enterococcaceae</taxon>
        <taxon>Enterococcus</taxon>
    </lineage>
</organism>
<dbReference type="InterPro" id="IPR041796">
    <property type="entry name" value="Mre11_N"/>
</dbReference>